<dbReference type="RefSeq" id="WP_253530648.1">
    <property type="nucleotide sequence ID" value="NZ_JAMZEL010000009.1"/>
</dbReference>
<comment type="caution">
    <text evidence="1">The sequence shown here is derived from an EMBL/GenBank/DDBJ whole genome shotgun (WGS) entry which is preliminary data.</text>
</comment>
<sequence length="413" mass="44642">MAKDINFSAGRLVYVAIMHIVNNTYKFGLHGTLKALRDPSVKPVIDEINPVKAMESKTGNRTTKKFDTGSGLPYWSVVTNYMPAYAATGRNTRSKTTGTAIQGSSNITVDFNLRREYTLNYSVKDVPSEPDALKYMQDIVSNKVEVYGGAGGAKYGDMMAKLGLEIYRTIDETVLKPVNSTTLTSAIAGIGKNAAYPDANTPTAAAPCVPVEAFTSDGKATENLLEAFQQTMLTNQLKGRLIVIGGSRLSKYMAKQGIMAINAAGVDLAKAYALLPVLWYYDPEIDTIYGANKIIAFDSGAMGLCALPEHGPDGFVKNGEYADTYYGNMAVRIEQSALDSSIAGNGNDTFEMDFDFTAEETTDNKRYPVLDITPSLLYGIYKRPTGFFTSVSGNILKDVTGIFGFELTIAAGV</sequence>
<name>A0ABT1FWF1_9BACT</name>
<evidence type="ECO:0000313" key="1">
    <source>
        <dbReference type="EMBL" id="MCP1384797.1"/>
    </source>
</evidence>
<dbReference type="Proteomes" id="UP001204772">
    <property type="component" value="Unassembled WGS sequence"/>
</dbReference>
<evidence type="ECO:0000313" key="2">
    <source>
        <dbReference type="Proteomes" id="UP001204772"/>
    </source>
</evidence>
<keyword evidence="2" id="KW-1185">Reference proteome</keyword>
<reference evidence="1 2" key="1">
    <citation type="submission" date="2022-06" db="EMBL/GenBank/DDBJ databases">
        <title>Runella sp. S5 genome sequencing.</title>
        <authorList>
            <person name="Park S."/>
        </authorList>
    </citation>
    <scope>NUCLEOTIDE SEQUENCE [LARGE SCALE GENOMIC DNA]</scope>
    <source>
        <strain evidence="1 2">S5</strain>
    </source>
</reference>
<organism evidence="1 2">
    <name type="scientific">Runella salmonicolor</name>
    <dbReference type="NCBI Taxonomy" id="2950278"/>
    <lineage>
        <taxon>Bacteria</taxon>
        <taxon>Pseudomonadati</taxon>
        <taxon>Bacteroidota</taxon>
        <taxon>Cytophagia</taxon>
        <taxon>Cytophagales</taxon>
        <taxon>Spirosomataceae</taxon>
        <taxon>Runella</taxon>
    </lineage>
</organism>
<protein>
    <recommendedName>
        <fullName evidence="3">Capsid protein</fullName>
    </recommendedName>
</protein>
<accession>A0ABT1FWF1</accession>
<proteinExistence type="predicted"/>
<evidence type="ECO:0008006" key="3">
    <source>
        <dbReference type="Google" id="ProtNLM"/>
    </source>
</evidence>
<gene>
    <name evidence="1" type="ORF">NCI00_20345</name>
</gene>
<dbReference type="EMBL" id="JAMZEL010000009">
    <property type="protein sequence ID" value="MCP1384797.1"/>
    <property type="molecule type" value="Genomic_DNA"/>
</dbReference>